<dbReference type="Pfam" id="PF24880">
    <property type="entry name" value="DUF7738"/>
    <property type="match status" value="1"/>
</dbReference>
<name>M7NKM6_9BACT</name>
<keyword evidence="1" id="KW-0732">Signal</keyword>
<dbReference type="Proteomes" id="UP000011910">
    <property type="component" value="Unassembled WGS sequence"/>
</dbReference>
<evidence type="ECO:0000313" key="4">
    <source>
        <dbReference type="Proteomes" id="UP000011910"/>
    </source>
</evidence>
<keyword evidence="4" id="KW-1185">Reference proteome</keyword>
<sequence>MKLLLLQACLLCSLLLVSAAEPVPLRIKVDLAKNTISINESTFTQYSTIEDYERLLGKADRILQKRGLDHYFAYDQLGIALVLKKDSDVVGEVLITYLNDGDGKIAKEAYRGMLLVNNQPVEPGLSPKEIGMRYKLELVEVMNGFFLTPMQQLNLLFYYPQDVPHTRIKQFGVRFSGAVQEHRQLSE</sequence>
<feature type="signal peptide" evidence="1">
    <location>
        <begin position="1"/>
        <end position="19"/>
    </location>
</feature>
<feature type="chain" id="PRO_5004082254" description="DUF7738 domain-containing protein" evidence="1">
    <location>
        <begin position="20"/>
        <end position="187"/>
    </location>
</feature>
<protein>
    <recommendedName>
        <fullName evidence="2">DUF7738 domain-containing protein</fullName>
    </recommendedName>
</protein>
<dbReference type="EMBL" id="AODQ01000062">
    <property type="protein sequence ID" value="EMR02325.1"/>
    <property type="molecule type" value="Genomic_DNA"/>
</dbReference>
<feature type="domain" description="DUF7738" evidence="2">
    <location>
        <begin position="28"/>
        <end position="129"/>
    </location>
</feature>
<reference evidence="3 4" key="1">
    <citation type="journal article" date="2013" name="Genome Announc.">
        <title>Draft Genome Sequence of Cesiribacter andamanensis Strain AMV16T, Isolated from a Soil Sample from a Mud Volcano in the Andaman Islands, India.</title>
        <authorList>
            <person name="Shivaji S."/>
            <person name="Ara S."/>
            <person name="Begum Z."/>
            <person name="Srinivas T.N."/>
            <person name="Singh A."/>
            <person name="Kumar Pinnaka A."/>
        </authorList>
    </citation>
    <scope>NUCLEOTIDE SEQUENCE [LARGE SCALE GENOMIC DNA]</scope>
    <source>
        <strain evidence="3 4">AMV16</strain>
    </source>
</reference>
<evidence type="ECO:0000259" key="2">
    <source>
        <dbReference type="Pfam" id="PF24880"/>
    </source>
</evidence>
<evidence type="ECO:0000256" key="1">
    <source>
        <dbReference type="SAM" id="SignalP"/>
    </source>
</evidence>
<proteinExistence type="predicted"/>
<accession>M7NKM6</accession>
<dbReference type="InterPro" id="IPR056640">
    <property type="entry name" value="DUF7738"/>
</dbReference>
<evidence type="ECO:0000313" key="3">
    <source>
        <dbReference type="EMBL" id="EMR02325.1"/>
    </source>
</evidence>
<organism evidence="3 4">
    <name type="scientific">Cesiribacter andamanensis AMV16</name>
    <dbReference type="NCBI Taxonomy" id="1279009"/>
    <lineage>
        <taxon>Bacteria</taxon>
        <taxon>Pseudomonadati</taxon>
        <taxon>Bacteroidota</taxon>
        <taxon>Cytophagia</taxon>
        <taxon>Cytophagales</taxon>
        <taxon>Cesiribacteraceae</taxon>
        <taxon>Cesiribacter</taxon>
    </lineage>
</organism>
<gene>
    <name evidence="3" type="ORF">ADICEAN_02523</name>
</gene>
<comment type="caution">
    <text evidence="3">The sequence shown here is derived from an EMBL/GenBank/DDBJ whole genome shotgun (WGS) entry which is preliminary data.</text>
</comment>
<dbReference type="AlphaFoldDB" id="M7NKM6"/>